<accession>A0AAU9XPL8</accession>
<protein>
    <submittedName>
        <fullName evidence="2">Uncharacterized protein</fullName>
    </submittedName>
</protein>
<dbReference type="AlphaFoldDB" id="A0AAU9XPL8"/>
<sequence length="73" mass="8460">MSKHAKSILDVQAVRPDRDNNRYRNPAKSRITEIEDHYIVAKRPFELAIPSTEWDTLHIEITSKISNDDAVKN</sequence>
<gene>
    <name evidence="2" type="ORF">PMEA_00027286</name>
</gene>
<reference evidence="2 3" key="1">
    <citation type="submission" date="2022-05" db="EMBL/GenBank/DDBJ databases">
        <authorList>
            <consortium name="Genoscope - CEA"/>
            <person name="William W."/>
        </authorList>
    </citation>
    <scope>NUCLEOTIDE SEQUENCE [LARGE SCALE GENOMIC DNA]</scope>
</reference>
<feature type="region of interest" description="Disordered" evidence="1">
    <location>
        <begin position="1"/>
        <end position="25"/>
    </location>
</feature>
<dbReference type="EMBL" id="CALNXJ010000054">
    <property type="protein sequence ID" value="CAH3153809.1"/>
    <property type="molecule type" value="Genomic_DNA"/>
</dbReference>
<evidence type="ECO:0000313" key="2">
    <source>
        <dbReference type="EMBL" id="CAH3153809.1"/>
    </source>
</evidence>
<name>A0AAU9XPL8_9CNID</name>
<evidence type="ECO:0000313" key="3">
    <source>
        <dbReference type="Proteomes" id="UP001159428"/>
    </source>
</evidence>
<keyword evidence="3" id="KW-1185">Reference proteome</keyword>
<comment type="caution">
    <text evidence="2">The sequence shown here is derived from an EMBL/GenBank/DDBJ whole genome shotgun (WGS) entry which is preliminary data.</text>
</comment>
<organism evidence="2 3">
    <name type="scientific">Pocillopora meandrina</name>
    <dbReference type="NCBI Taxonomy" id="46732"/>
    <lineage>
        <taxon>Eukaryota</taxon>
        <taxon>Metazoa</taxon>
        <taxon>Cnidaria</taxon>
        <taxon>Anthozoa</taxon>
        <taxon>Hexacorallia</taxon>
        <taxon>Scleractinia</taxon>
        <taxon>Astrocoeniina</taxon>
        <taxon>Pocilloporidae</taxon>
        <taxon>Pocillopora</taxon>
    </lineage>
</organism>
<dbReference type="Proteomes" id="UP001159428">
    <property type="component" value="Unassembled WGS sequence"/>
</dbReference>
<proteinExistence type="predicted"/>
<evidence type="ECO:0000256" key="1">
    <source>
        <dbReference type="SAM" id="MobiDB-lite"/>
    </source>
</evidence>